<dbReference type="GO" id="GO:0007204">
    <property type="term" value="P:positive regulation of cytosolic calcium ion concentration"/>
    <property type="evidence" value="ECO:0007669"/>
    <property type="project" value="TreeGrafter"/>
</dbReference>
<keyword evidence="7 8" id="KW-0807">Transducer</keyword>
<evidence type="ECO:0000256" key="6">
    <source>
        <dbReference type="ARBA" id="ARBA00023170"/>
    </source>
</evidence>
<evidence type="ECO:0000256" key="2">
    <source>
        <dbReference type="ARBA" id="ARBA00022692"/>
    </source>
</evidence>
<dbReference type="PANTHER" id="PTHR10489:SF735">
    <property type="entry name" value="C-C CHEMOKINE RECEPTOR TYPE 10"/>
    <property type="match status" value="1"/>
</dbReference>
<comment type="similarity">
    <text evidence="8">Belongs to the G-protein coupled receptor 1 family.</text>
</comment>
<dbReference type="GO" id="GO:0060326">
    <property type="term" value="P:cell chemotaxis"/>
    <property type="evidence" value="ECO:0007669"/>
    <property type="project" value="TreeGrafter"/>
</dbReference>
<feature type="transmembrane region" description="Helical" evidence="9">
    <location>
        <begin position="158"/>
        <end position="184"/>
    </location>
</feature>
<dbReference type="AlphaFoldDB" id="A0A0P7TWK1"/>
<dbReference type="STRING" id="113540.ENSSFOP00015007090"/>
<gene>
    <name evidence="11" type="ORF">Z043_124019</name>
</gene>
<keyword evidence="3 9" id="KW-1133">Transmembrane helix</keyword>
<comment type="caution">
    <text evidence="11">The sequence shown here is derived from an EMBL/GenBank/DDBJ whole genome shotgun (WGS) entry which is preliminary data.</text>
</comment>
<evidence type="ECO:0000259" key="10">
    <source>
        <dbReference type="PROSITE" id="PS50262"/>
    </source>
</evidence>
<evidence type="ECO:0000256" key="5">
    <source>
        <dbReference type="ARBA" id="ARBA00023136"/>
    </source>
</evidence>
<feature type="transmembrane region" description="Helical" evidence="9">
    <location>
        <begin position="42"/>
        <end position="69"/>
    </location>
</feature>
<protein>
    <recommendedName>
        <fullName evidence="10">G-protein coupled receptors family 1 profile domain-containing protein</fullName>
    </recommendedName>
</protein>
<keyword evidence="6 8" id="KW-0675">Receptor</keyword>
<evidence type="ECO:0000313" key="12">
    <source>
        <dbReference type="Proteomes" id="UP000034805"/>
    </source>
</evidence>
<evidence type="ECO:0000256" key="4">
    <source>
        <dbReference type="ARBA" id="ARBA00023040"/>
    </source>
</evidence>
<dbReference type="InterPro" id="IPR050119">
    <property type="entry name" value="CCR1-9-like"/>
</dbReference>
<feature type="domain" description="G-protein coupled receptors family 1 profile" evidence="10">
    <location>
        <begin position="58"/>
        <end position="309"/>
    </location>
</feature>
<keyword evidence="4 8" id="KW-0297">G-protein coupled receptor</keyword>
<dbReference type="GO" id="GO:0019957">
    <property type="term" value="F:C-C chemokine binding"/>
    <property type="evidence" value="ECO:0007669"/>
    <property type="project" value="TreeGrafter"/>
</dbReference>
<evidence type="ECO:0000256" key="7">
    <source>
        <dbReference type="ARBA" id="ARBA00023224"/>
    </source>
</evidence>
<name>A0A0P7TWK1_SCLFO</name>
<evidence type="ECO:0000256" key="8">
    <source>
        <dbReference type="RuleBase" id="RU000688"/>
    </source>
</evidence>
<dbReference type="GO" id="GO:0006955">
    <property type="term" value="P:immune response"/>
    <property type="evidence" value="ECO:0007669"/>
    <property type="project" value="TreeGrafter"/>
</dbReference>
<dbReference type="Pfam" id="PF00001">
    <property type="entry name" value="7tm_1"/>
    <property type="match status" value="1"/>
</dbReference>
<dbReference type="PRINTS" id="PR00237">
    <property type="entry name" value="GPCRRHODOPSN"/>
</dbReference>
<keyword evidence="2 8" id="KW-0812">Transmembrane</keyword>
<reference evidence="11 12" key="1">
    <citation type="submission" date="2015-08" db="EMBL/GenBank/DDBJ databases">
        <title>The genome of the Asian arowana (Scleropages formosus).</title>
        <authorList>
            <person name="Tan M.H."/>
            <person name="Gan H.M."/>
            <person name="Croft L.J."/>
            <person name="Austin C.M."/>
        </authorList>
    </citation>
    <scope>NUCLEOTIDE SEQUENCE [LARGE SCALE GENOMIC DNA]</scope>
    <source>
        <strain evidence="11">Aro1</strain>
    </source>
</reference>
<sequence length="386" mass="43302">MGEITTYADNVTDFYMESYSDYTVTLEELCESSHSQALLIKVVQLCIFSVVFLVGILGNMLVIATFALYRRLRLRCMTDVFLLHLAVSDLLLLLTLPLQAADTLLDRWEFGSILCKVMRGLYAVNTYSGLLLLACISVDRYVVIVQTRTAQRLRHYHLLYSSLAAICVWFTAGLLSLPEIISVGVDTQKLEQRCEHQLEWKIKIATWATQIAGFCLPFLAMLVCYSLIGRTLLQGQGWRRQRTLRLLLVLVLVFLVFQLPYTIVLSLKMAKNSHNNPGNACEHWKATLIAEYITCSLAYMRCCLNPLLYALVGVRFRNDVLRLLHDVGCIRWGPCGRSLVSASDSCVSTSATSPLPTVKSVMGSTSEQLLSPAPSIQMNFTTSPVY</sequence>
<evidence type="ECO:0000256" key="9">
    <source>
        <dbReference type="SAM" id="Phobius"/>
    </source>
</evidence>
<dbReference type="InterPro" id="IPR017452">
    <property type="entry name" value="GPCR_Rhodpsn_7TM"/>
</dbReference>
<organism evidence="11 12">
    <name type="scientific">Scleropages formosus</name>
    <name type="common">Asian bonytongue</name>
    <name type="synonym">Osteoglossum formosum</name>
    <dbReference type="NCBI Taxonomy" id="113540"/>
    <lineage>
        <taxon>Eukaryota</taxon>
        <taxon>Metazoa</taxon>
        <taxon>Chordata</taxon>
        <taxon>Craniata</taxon>
        <taxon>Vertebrata</taxon>
        <taxon>Euteleostomi</taxon>
        <taxon>Actinopterygii</taxon>
        <taxon>Neopterygii</taxon>
        <taxon>Teleostei</taxon>
        <taxon>Osteoglossocephala</taxon>
        <taxon>Osteoglossomorpha</taxon>
        <taxon>Osteoglossiformes</taxon>
        <taxon>Osteoglossidae</taxon>
        <taxon>Scleropages</taxon>
    </lineage>
</organism>
<keyword evidence="5 9" id="KW-0472">Membrane</keyword>
<dbReference type="EMBL" id="JARO02014483">
    <property type="protein sequence ID" value="KPP58176.1"/>
    <property type="molecule type" value="Genomic_DNA"/>
</dbReference>
<feature type="transmembrane region" description="Helical" evidence="9">
    <location>
        <begin position="120"/>
        <end position="138"/>
    </location>
</feature>
<evidence type="ECO:0000256" key="1">
    <source>
        <dbReference type="ARBA" id="ARBA00004370"/>
    </source>
</evidence>
<feature type="transmembrane region" description="Helical" evidence="9">
    <location>
        <begin position="246"/>
        <end position="267"/>
    </location>
</feature>
<dbReference type="PROSITE" id="PS50262">
    <property type="entry name" value="G_PROTEIN_RECEP_F1_2"/>
    <property type="match status" value="1"/>
</dbReference>
<comment type="subcellular location">
    <subcellularLocation>
        <location evidence="1">Membrane</location>
    </subcellularLocation>
</comment>
<dbReference type="GO" id="GO:0009897">
    <property type="term" value="C:external side of plasma membrane"/>
    <property type="evidence" value="ECO:0007669"/>
    <property type="project" value="TreeGrafter"/>
</dbReference>
<feature type="transmembrane region" description="Helical" evidence="9">
    <location>
        <begin position="204"/>
        <end position="225"/>
    </location>
</feature>
<dbReference type="InterPro" id="IPR000276">
    <property type="entry name" value="GPCR_Rhodpsn"/>
</dbReference>
<accession>A0A0P7TWK1</accession>
<dbReference type="PANTHER" id="PTHR10489">
    <property type="entry name" value="CELL ADHESION MOLECULE"/>
    <property type="match status" value="1"/>
</dbReference>
<feature type="transmembrane region" description="Helical" evidence="9">
    <location>
        <begin position="81"/>
        <end position="100"/>
    </location>
</feature>
<dbReference type="SUPFAM" id="SSF81321">
    <property type="entry name" value="Family A G protein-coupled receptor-like"/>
    <property type="match status" value="1"/>
</dbReference>
<dbReference type="GO" id="GO:0016493">
    <property type="term" value="F:C-C chemokine receptor activity"/>
    <property type="evidence" value="ECO:0007669"/>
    <property type="project" value="TreeGrafter"/>
</dbReference>
<dbReference type="Gene3D" id="1.20.1070.10">
    <property type="entry name" value="Rhodopsin 7-helix transmembrane proteins"/>
    <property type="match status" value="1"/>
</dbReference>
<evidence type="ECO:0000313" key="11">
    <source>
        <dbReference type="EMBL" id="KPP58176.1"/>
    </source>
</evidence>
<dbReference type="GO" id="GO:0019722">
    <property type="term" value="P:calcium-mediated signaling"/>
    <property type="evidence" value="ECO:0007669"/>
    <property type="project" value="TreeGrafter"/>
</dbReference>
<evidence type="ECO:0000256" key="3">
    <source>
        <dbReference type="ARBA" id="ARBA00022989"/>
    </source>
</evidence>
<proteinExistence type="inferred from homology"/>
<dbReference type="Proteomes" id="UP000034805">
    <property type="component" value="Unassembled WGS sequence"/>
</dbReference>
<dbReference type="PROSITE" id="PS00237">
    <property type="entry name" value="G_PROTEIN_RECEP_F1_1"/>
    <property type="match status" value="1"/>
</dbReference>